<dbReference type="InterPro" id="IPR006179">
    <property type="entry name" value="5_nucleotidase/apyrase"/>
</dbReference>
<dbReference type="OrthoDB" id="5497756at2"/>
<dbReference type="AlphaFoldDB" id="A0A511T544"/>
<gene>
    <name evidence="3" type="ORF">MFU01_40640</name>
    <name evidence="4" type="ORF">SAMN05443572_105284</name>
</gene>
<dbReference type="RefSeq" id="WP_046714520.1">
    <property type="nucleotide sequence ID" value="NZ_BJXR01000031.1"/>
</dbReference>
<reference evidence="4 5" key="1">
    <citation type="submission" date="2016-10" db="EMBL/GenBank/DDBJ databases">
        <authorList>
            <person name="Varghese N."/>
            <person name="Submissions S."/>
        </authorList>
    </citation>
    <scope>NUCLEOTIDE SEQUENCE [LARGE SCALE GENOMIC DNA]</scope>
    <source>
        <strain evidence="4 5">DSM 16525</strain>
    </source>
</reference>
<comment type="caution">
    <text evidence="3">The sequence shown here is derived from an EMBL/GenBank/DDBJ whole genome shotgun (WGS) entry which is preliminary data.</text>
</comment>
<keyword evidence="1" id="KW-0732">Signal</keyword>
<dbReference type="InterPro" id="IPR008334">
    <property type="entry name" value="5'-Nucleotdase_C"/>
</dbReference>
<dbReference type="InterPro" id="IPR036907">
    <property type="entry name" value="5'-Nucleotdase_C_sf"/>
</dbReference>
<dbReference type="STRING" id="1334629.MFUL124B02_26630"/>
<dbReference type="GO" id="GO:0016787">
    <property type="term" value="F:hydrolase activity"/>
    <property type="evidence" value="ECO:0007669"/>
    <property type="project" value="InterPro"/>
</dbReference>
<evidence type="ECO:0000313" key="5">
    <source>
        <dbReference type="Proteomes" id="UP000183760"/>
    </source>
</evidence>
<dbReference type="Gene3D" id="3.90.780.10">
    <property type="entry name" value="5'-Nucleotidase, C-terminal domain"/>
    <property type="match status" value="1"/>
</dbReference>
<evidence type="ECO:0000313" key="6">
    <source>
        <dbReference type="Proteomes" id="UP000321514"/>
    </source>
</evidence>
<sequence>MPLPKSLVAALACALASPLAGCISYNDSCQPLVADPDAVVGYLGQDVLLDKPFVWHDNNALAQAAADAFRHAEDGSARPAVLGVINGGSLRAEGLCFTRQALRKGPLTDGVLHEVILFENLVVSVDLTETELVKMMENSVGSLYREGELIASPSGAFLHLSEGTTMHVNCANPRGQRVEALTVNGQSVPLPPRDDASIRYRVAMPSFLLGGGDGYGEAFGNAGQNPDRFPVQARKLGGTDANITSAYLREMHPSPEQSLTEKPRITFSNCARPARPAGG</sequence>
<proteinExistence type="predicted"/>
<evidence type="ECO:0000313" key="3">
    <source>
        <dbReference type="EMBL" id="GEN09027.1"/>
    </source>
</evidence>
<dbReference type="SUPFAM" id="SSF55816">
    <property type="entry name" value="5'-nucleotidase (syn. UDP-sugar hydrolase), C-terminal domain"/>
    <property type="match status" value="1"/>
</dbReference>
<dbReference type="PANTHER" id="PTHR11575">
    <property type="entry name" value="5'-NUCLEOTIDASE-RELATED"/>
    <property type="match status" value="1"/>
</dbReference>
<dbReference type="PANTHER" id="PTHR11575:SF24">
    <property type="entry name" value="5'-NUCLEOTIDASE"/>
    <property type="match status" value="1"/>
</dbReference>
<evidence type="ECO:0000313" key="4">
    <source>
        <dbReference type="EMBL" id="SEU14540.1"/>
    </source>
</evidence>
<keyword evidence="5" id="KW-1185">Reference proteome</keyword>
<protein>
    <submittedName>
        <fullName evidence="4">5'-nucleotidase, C-terminal domain</fullName>
    </submittedName>
</protein>
<dbReference type="EMBL" id="BJXR01000031">
    <property type="protein sequence ID" value="GEN09027.1"/>
    <property type="molecule type" value="Genomic_DNA"/>
</dbReference>
<dbReference type="EMBL" id="FOIB01000005">
    <property type="protein sequence ID" value="SEU14540.1"/>
    <property type="molecule type" value="Genomic_DNA"/>
</dbReference>
<evidence type="ECO:0000256" key="1">
    <source>
        <dbReference type="SAM" id="SignalP"/>
    </source>
</evidence>
<reference evidence="3 6" key="2">
    <citation type="submission" date="2019-07" db="EMBL/GenBank/DDBJ databases">
        <title>Whole genome shotgun sequence of Myxococcus fulvus NBRC 100333.</title>
        <authorList>
            <person name="Hosoyama A."/>
            <person name="Uohara A."/>
            <person name="Ohji S."/>
            <person name="Ichikawa N."/>
        </authorList>
    </citation>
    <scope>NUCLEOTIDE SEQUENCE [LARGE SCALE GENOMIC DNA]</scope>
    <source>
        <strain evidence="3 6">NBRC 100333</strain>
    </source>
</reference>
<accession>A0A511T544</accession>
<feature type="signal peptide" evidence="1">
    <location>
        <begin position="1"/>
        <end position="20"/>
    </location>
</feature>
<dbReference type="Proteomes" id="UP000183760">
    <property type="component" value="Unassembled WGS sequence"/>
</dbReference>
<dbReference type="Pfam" id="PF02872">
    <property type="entry name" value="5_nucleotid_C"/>
    <property type="match status" value="1"/>
</dbReference>
<dbReference type="Proteomes" id="UP000321514">
    <property type="component" value="Unassembled WGS sequence"/>
</dbReference>
<organism evidence="3 6">
    <name type="scientific">Myxococcus fulvus</name>
    <dbReference type="NCBI Taxonomy" id="33"/>
    <lineage>
        <taxon>Bacteria</taxon>
        <taxon>Pseudomonadati</taxon>
        <taxon>Myxococcota</taxon>
        <taxon>Myxococcia</taxon>
        <taxon>Myxococcales</taxon>
        <taxon>Cystobacterineae</taxon>
        <taxon>Myxococcaceae</taxon>
        <taxon>Myxococcus</taxon>
    </lineage>
</organism>
<dbReference type="GO" id="GO:0009166">
    <property type="term" value="P:nucleotide catabolic process"/>
    <property type="evidence" value="ECO:0007669"/>
    <property type="project" value="InterPro"/>
</dbReference>
<feature type="domain" description="5'-Nucleotidase C-terminal" evidence="2">
    <location>
        <begin position="59"/>
        <end position="218"/>
    </location>
</feature>
<feature type="chain" id="PRO_5022707696" evidence="1">
    <location>
        <begin position="21"/>
        <end position="279"/>
    </location>
</feature>
<name>A0A511T544_MYXFU</name>
<evidence type="ECO:0000259" key="2">
    <source>
        <dbReference type="Pfam" id="PF02872"/>
    </source>
</evidence>